<accession>A0A022PL67</accession>
<dbReference type="PROSITE" id="PS51257">
    <property type="entry name" value="PROKAR_LIPOPROTEIN"/>
    <property type="match status" value="1"/>
</dbReference>
<dbReference type="InterPro" id="IPR010835">
    <property type="entry name" value="DUF1439"/>
</dbReference>
<protein>
    <recommendedName>
        <fullName evidence="3">Lipoprotein</fullName>
    </recommendedName>
</protein>
<dbReference type="RefSeq" id="WP_036778619.1">
    <property type="nucleotide sequence ID" value="NZ_CAWLTM010000087.1"/>
</dbReference>
<evidence type="ECO:0000313" key="1">
    <source>
        <dbReference type="EMBL" id="EYU15275.1"/>
    </source>
</evidence>
<keyword evidence="2" id="KW-1185">Reference proteome</keyword>
<dbReference type="PATRIC" id="fig|1393736.3.peg.2193"/>
<name>A0A022PL67_9GAMM</name>
<gene>
    <name evidence="1" type="ORF">BA1DRAFT_02150</name>
</gene>
<organism evidence="1 2">
    <name type="scientific">Photorhabdus aegyptia</name>
    <dbReference type="NCBI Taxonomy" id="2805098"/>
    <lineage>
        <taxon>Bacteria</taxon>
        <taxon>Pseudomonadati</taxon>
        <taxon>Pseudomonadota</taxon>
        <taxon>Gammaproteobacteria</taxon>
        <taxon>Enterobacterales</taxon>
        <taxon>Morganellaceae</taxon>
        <taxon>Photorhabdus</taxon>
    </lineage>
</organism>
<evidence type="ECO:0000313" key="2">
    <source>
        <dbReference type="Proteomes" id="UP000023464"/>
    </source>
</evidence>
<dbReference type="EMBL" id="JFGV01000028">
    <property type="protein sequence ID" value="EYU15275.1"/>
    <property type="molecule type" value="Genomic_DNA"/>
</dbReference>
<dbReference type="AlphaFoldDB" id="A0A022PL67"/>
<comment type="caution">
    <text evidence="1">The sequence shown here is derived from an EMBL/GenBank/DDBJ whole genome shotgun (WGS) entry which is preliminary data.</text>
</comment>
<proteinExistence type="predicted"/>
<dbReference type="Pfam" id="PF07273">
    <property type="entry name" value="DUF1439"/>
    <property type="match status" value="1"/>
</dbReference>
<dbReference type="Gene3D" id="3.15.10.40">
    <property type="entry name" value="Uncharacterised protein PF07273, DUF1439"/>
    <property type="match status" value="1"/>
</dbReference>
<reference evidence="1 2" key="1">
    <citation type="submission" date="2014-03" db="EMBL/GenBank/DDBJ databases">
        <title>Draft Genome of Photorhabdus luminescens BA1, an Egyptian Isolate.</title>
        <authorList>
            <person name="Ghazal S."/>
            <person name="Hurst S.G.IV."/>
            <person name="Morris K."/>
            <person name="Thomas K."/>
            <person name="Tisa L.S."/>
        </authorList>
    </citation>
    <scope>NUCLEOTIDE SEQUENCE [LARGE SCALE GENOMIC DNA]</scope>
    <source>
        <strain evidence="1 2">BA1</strain>
    </source>
</reference>
<evidence type="ECO:0008006" key="3">
    <source>
        <dbReference type="Google" id="ProtNLM"/>
    </source>
</evidence>
<dbReference type="NCBIfam" id="NF007894">
    <property type="entry name" value="PRK10598.1"/>
    <property type="match status" value="1"/>
</dbReference>
<dbReference type="Proteomes" id="UP000023464">
    <property type="component" value="Unassembled WGS sequence"/>
</dbReference>
<sequence>MRKFFLGAVLLLAGLISGCDQFKSVSISEELINGYLAKHVHYQKQIELHSIAIADIELTELSSQIGRAEPDKIALTGRANVNITSLLGLAKADMKLTLKAQPVFEQEQGAIFLKALEIVDYQITQEKMEKPIDALVPYLNKSLSAFFDTHPVYVLKPDHSKAEAAAKTLAERLEIKPGKLVITLTDK</sequence>